<dbReference type="RefSeq" id="WP_042389740.1">
    <property type="nucleotide sequence ID" value="NZ_BBMZ01000007.1"/>
</dbReference>
<dbReference type="SUPFAM" id="SSF141868">
    <property type="entry name" value="EAL domain-like"/>
    <property type="match status" value="1"/>
</dbReference>
<keyword evidence="4" id="KW-1185">Reference proteome</keyword>
<dbReference type="PANTHER" id="PTHR33525">
    <property type="match status" value="1"/>
</dbReference>
<dbReference type="PIRSF" id="PIRSF003180">
    <property type="entry name" value="DiGMPpdiest_YuxH"/>
    <property type="match status" value="1"/>
</dbReference>
<dbReference type="PROSITE" id="PS51833">
    <property type="entry name" value="HDOD"/>
    <property type="match status" value="1"/>
</dbReference>
<evidence type="ECO:0008006" key="5">
    <source>
        <dbReference type="Google" id="ProtNLM"/>
    </source>
</evidence>
<dbReference type="eggNOG" id="COG3434">
    <property type="taxonomic scope" value="Bacteria"/>
</dbReference>
<sequence>MYSFVARQPIFDKNMATVGWELLFRDGLTNRFPDVSSEYATKQIISDLFFSTPLPSLVGKHACYINFPGEMIVQGFADALPHDKVVIEILETATPNNELLAAVRRLYAGGFQIALDDFALKSEWERFFPYISIIKFDIQAQTFDEISGYVTQNRNRLGKVTLLAEKVETQEEFDRYRAFGFDLFQGYFYSKPEVLQNKRLSQNKVLQLQLIAEVNAQNPDLAKIENYLKSDISLSYTLMRYTRNVVYNTRGIEIVKNSTLKDTLLYLGFNELRRFVSISCLTSIANVKTTELYHMSLVRGMFCELLAKAAGRESLAHDAFFCGLFSLLDVILGIALEDLVKQIALSERVTQALTEREGVLYPFLELARLYEQQRWDEVNAAAKSLGLAPEAVIEIMKRATTWADNIAF</sequence>
<dbReference type="Proteomes" id="UP000029462">
    <property type="component" value="Unassembled WGS sequence"/>
</dbReference>
<feature type="domain" description="EAL" evidence="1">
    <location>
        <begin position="1"/>
        <end position="206"/>
    </location>
</feature>
<organism evidence="3 4">
    <name type="scientific">Pseudescherichia vulneris NBRC 102420</name>
    <dbReference type="NCBI Taxonomy" id="1115515"/>
    <lineage>
        <taxon>Bacteria</taxon>
        <taxon>Pseudomonadati</taxon>
        <taxon>Pseudomonadota</taxon>
        <taxon>Gammaproteobacteria</taxon>
        <taxon>Enterobacterales</taxon>
        <taxon>Enterobacteriaceae</taxon>
        <taxon>Pseudescherichia</taxon>
    </lineage>
</organism>
<dbReference type="InterPro" id="IPR035919">
    <property type="entry name" value="EAL_sf"/>
</dbReference>
<dbReference type="SUPFAM" id="SSF109604">
    <property type="entry name" value="HD-domain/PDEase-like"/>
    <property type="match status" value="1"/>
</dbReference>
<dbReference type="InterPro" id="IPR052340">
    <property type="entry name" value="RNase_Y/CdgJ"/>
</dbReference>
<evidence type="ECO:0000259" key="2">
    <source>
        <dbReference type="PROSITE" id="PS51833"/>
    </source>
</evidence>
<dbReference type="PANTHER" id="PTHR33525:SF4">
    <property type="entry name" value="CYCLIC DI-GMP PHOSPHODIESTERASE CDGJ"/>
    <property type="match status" value="1"/>
</dbReference>
<comment type="caution">
    <text evidence="3">The sequence shown here is derived from an EMBL/GenBank/DDBJ whole genome shotgun (WGS) entry which is preliminary data.</text>
</comment>
<reference evidence="3 4" key="1">
    <citation type="submission" date="2014-09" db="EMBL/GenBank/DDBJ databases">
        <title>Whole genome shotgun sequence of Escherichia vulneris NBRC 102420.</title>
        <authorList>
            <person name="Yoshida Y."/>
            <person name="Hosoyama A."/>
            <person name="Tsuchikane K."/>
            <person name="Ohji S."/>
            <person name="Ichikawa N."/>
            <person name="Kimura A."/>
            <person name="Yamazoe A."/>
            <person name="Ezaki T."/>
            <person name="Fujita N."/>
        </authorList>
    </citation>
    <scope>NUCLEOTIDE SEQUENCE [LARGE SCALE GENOMIC DNA]</scope>
    <source>
        <strain evidence="3 4">NBRC 102420</strain>
    </source>
</reference>
<dbReference type="InterPro" id="IPR013976">
    <property type="entry name" value="HDOD"/>
</dbReference>
<dbReference type="EMBL" id="BBMZ01000007">
    <property type="protein sequence ID" value="GAL57412.1"/>
    <property type="molecule type" value="Genomic_DNA"/>
</dbReference>
<accession>A0A090VQK9</accession>
<dbReference type="InterPro" id="IPR001633">
    <property type="entry name" value="EAL_dom"/>
</dbReference>
<evidence type="ECO:0000259" key="1">
    <source>
        <dbReference type="PROSITE" id="PS50883"/>
    </source>
</evidence>
<protein>
    <recommendedName>
        <fullName evidence="5">EAL domain-containing protein</fullName>
    </recommendedName>
</protein>
<proteinExistence type="predicted"/>
<dbReference type="Gene3D" id="3.20.20.450">
    <property type="entry name" value="EAL domain"/>
    <property type="match status" value="1"/>
</dbReference>
<dbReference type="PROSITE" id="PS50883">
    <property type="entry name" value="EAL"/>
    <property type="match status" value="1"/>
</dbReference>
<feature type="domain" description="HDOD" evidence="2">
    <location>
        <begin position="200"/>
        <end position="391"/>
    </location>
</feature>
<dbReference type="AlphaFoldDB" id="A0A090VQK9"/>
<dbReference type="Gene3D" id="1.10.3210.10">
    <property type="entry name" value="Hypothetical protein af1432"/>
    <property type="match status" value="1"/>
</dbReference>
<name>A0A090VQK9_PSEVU</name>
<dbReference type="Pfam" id="PF00563">
    <property type="entry name" value="EAL"/>
    <property type="match status" value="1"/>
</dbReference>
<dbReference type="OrthoDB" id="9804751at2"/>
<gene>
    <name evidence="3" type="ORF">EV102420_07_02320</name>
</gene>
<dbReference type="Pfam" id="PF08668">
    <property type="entry name" value="HDOD"/>
    <property type="match status" value="1"/>
</dbReference>
<dbReference type="InterPro" id="IPR014408">
    <property type="entry name" value="dGMP_Pdiesterase_EAL/HD-GYP"/>
</dbReference>
<evidence type="ECO:0000313" key="3">
    <source>
        <dbReference type="EMBL" id="GAL57412.1"/>
    </source>
</evidence>
<evidence type="ECO:0000313" key="4">
    <source>
        <dbReference type="Proteomes" id="UP000029462"/>
    </source>
</evidence>